<dbReference type="Proteomes" id="UP000247476">
    <property type="component" value="Unassembled WGS sequence"/>
</dbReference>
<dbReference type="PANTHER" id="PTHR43646">
    <property type="entry name" value="GLYCOSYLTRANSFERASE"/>
    <property type="match status" value="1"/>
</dbReference>
<dbReference type="GO" id="GO:0016117">
    <property type="term" value="P:carotenoid biosynthetic process"/>
    <property type="evidence" value="ECO:0007669"/>
    <property type="project" value="UniProtKB-KW"/>
</dbReference>
<evidence type="ECO:0000256" key="4">
    <source>
        <dbReference type="ARBA" id="ARBA00022679"/>
    </source>
</evidence>
<dbReference type="InterPro" id="IPR001173">
    <property type="entry name" value="Glyco_trans_2-like"/>
</dbReference>
<dbReference type="EMBL" id="QJVJ01000008">
    <property type="protein sequence ID" value="PYI52994.1"/>
    <property type="molecule type" value="Genomic_DNA"/>
</dbReference>
<proteinExistence type="inferred from homology"/>
<evidence type="ECO:0000256" key="2">
    <source>
        <dbReference type="ARBA" id="ARBA00022475"/>
    </source>
</evidence>
<dbReference type="InterPro" id="IPR029044">
    <property type="entry name" value="Nucleotide-diphossugar_trans"/>
</dbReference>
<dbReference type="OrthoDB" id="9800276at2"/>
<evidence type="ECO:0000256" key="1">
    <source>
        <dbReference type="ARBA" id="ARBA00004236"/>
    </source>
</evidence>
<evidence type="ECO:0000313" key="14">
    <source>
        <dbReference type="Proteomes" id="UP000247476"/>
    </source>
</evidence>
<dbReference type="Gene3D" id="3.90.550.10">
    <property type="entry name" value="Spore Coat Polysaccharide Biosynthesis Protein SpsA, Chain A"/>
    <property type="match status" value="1"/>
</dbReference>
<evidence type="ECO:0000256" key="5">
    <source>
        <dbReference type="ARBA" id="ARBA00022746"/>
    </source>
</evidence>
<feature type="transmembrane region" description="Helical" evidence="11">
    <location>
        <begin position="318"/>
        <end position="335"/>
    </location>
</feature>
<comment type="subcellular location">
    <subcellularLocation>
        <location evidence="1">Cell membrane</location>
    </subcellularLocation>
</comment>
<comment type="pathway">
    <text evidence="8">Carotenoid biosynthesis; staphyloxanthin biosynthesis; staphyloxanthin from farnesyl diphosphate: step 4/5.</text>
</comment>
<feature type="transmembrane region" description="Helical" evidence="11">
    <location>
        <begin position="347"/>
        <end position="369"/>
    </location>
</feature>
<keyword evidence="11" id="KW-1133">Transmembrane helix</keyword>
<dbReference type="PANTHER" id="PTHR43646:SF2">
    <property type="entry name" value="GLYCOSYLTRANSFERASE 2-LIKE DOMAIN-CONTAINING PROTEIN"/>
    <property type="match status" value="1"/>
</dbReference>
<dbReference type="GO" id="GO:0016757">
    <property type="term" value="F:glycosyltransferase activity"/>
    <property type="evidence" value="ECO:0007669"/>
    <property type="project" value="UniProtKB-KW"/>
</dbReference>
<feature type="domain" description="Glycosyltransferase 2-like" evidence="12">
    <location>
        <begin position="46"/>
        <end position="183"/>
    </location>
</feature>
<evidence type="ECO:0000313" key="13">
    <source>
        <dbReference type="EMBL" id="PYI52994.1"/>
    </source>
</evidence>
<evidence type="ECO:0000256" key="9">
    <source>
        <dbReference type="ARBA" id="ARBA00038120"/>
    </source>
</evidence>
<name>A0A2V5K510_9BACL</name>
<keyword evidence="14" id="KW-1185">Reference proteome</keyword>
<evidence type="ECO:0000256" key="7">
    <source>
        <dbReference type="ARBA" id="ARBA00037281"/>
    </source>
</evidence>
<comment type="similarity">
    <text evidence="9">Belongs to the glycosyltransferase 2 family. CrtQ subfamily.</text>
</comment>
<evidence type="ECO:0000256" key="10">
    <source>
        <dbReference type="ARBA" id="ARBA00040345"/>
    </source>
</evidence>
<keyword evidence="3" id="KW-0328">Glycosyltransferase</keyword>
<feature type="transmembrane region" description="Helical" evidence="11">
    <location>
        <begin position="178"/>
        <end position="197"/>
    </location>
</feature>
<gene>
    <name evidence="13" type="ORF">DLM86_18515</name>
</gene>
<evidence type="ECO:0000259" key="12">
    <source>
        <dbReference type="Pfam" id="PF00535"/>
    </source>
</evidence>
<comment type="caution">
    <text evidence="13">The sequence shown here is derived from an EMBL/GenBank/DDBJ whole genome shotgun (WGS) entry which is preliminary data.</text>
</comment>
<organism evidence="13 14">
    <name type="scientific">Paenibacillus flagellatus</name>
    <dbReference type="NCBI Taxonomy" id="2211139"/>
    <lineage>
        <taxon>Bacteria</taxon>
        <taxon>Bacillati</taxon>
        <taxon>Bacillota</taxon>
        <taxon>Bacilli</taxon>
        <taxon>Bacillales</taxon>
        <taxon>Paenibacillaceae</taxon>
        <taxon>Paenibacillus</taxon>
    </lineage>
</organism>
<feature type="transmembrane region" description="Helical" evidence="11">
    <location>
        <begin position="289"/>
        <end position="312"/>
    </location>
</feature>
<keyword evidence="2" id="KW-1003">Cell membrane</keyword>
<keyword evidence="11" id="KW-0812">Transmembrane</keyword>
<dbReference type="RefSeq" id="WP_110841542.1">
    <property type="nucleotide sequence ID" value="NZ_QJVJ01000008.1"/>
</dbReference>
<accession>A0A2V5K510</accession>
<keyword evidence="5" id="KW-0125">Carotenoid biosynthesis</keyword>
<dbReference type="Pfam" id="PF00535">
    <property type="entry name" value="Glycos_transf_2"/>
    <property type="match status" value="1"/>
</dbReference>
<sequence>MRLLELLAYATLVYWLATLAAALGGLRRIPALPPARELRRDPPLVSVIIAAKEEEAAIADTVRSLLQQDYPRFEIIAVNDRSADATGRRLDELKRWTERLPSARVPLRVVHVTSLPEGWLGKNHALYQGYKQAKGSYLLFTDADISFRPNTIRDAVAYMESADADHLTLAPLMTAKSFWLRAFVHYFMFSLLLYLRLWRANDDRQHRFGTGIGAFNLVTRKAYEAIGTHRAIAMRPDDDLQLGQLIKRARFKQRIAVGKRHLEVEWYPSLRAAVHGLEKNLFSGFGYRLSSAIAGMIGQLIAFFGPFAGLLLLPRPSGIASAASAGILIGLYVSATRRLSRDTGIDACALPAAVWMLVAVLARSVALTIRRGGVYWRGTFYPLERLRRK</sequence>
<evidence type="ECO:0000256" key="3">
    <source>
        <dbReference type="ARBA" id="ARBA00022676"/>
    </source>
</evidence>
<protein>
    <recommendedName>
        <fullName evidence="10">4,4'-diaponeurosporenoate glycosyltransferase</fullName>
    </recommendedName>
</protein>
<dbReference type="SUPFAM" id="SSF53448">
    <property type="entry name" value="Nucleotide-diphospho-sugar transferases"/>
    <property type="match status" value="1"/>
</dbReference>
<comment type="function">
    <text evidence="7">Catalyzes the glycosylation of 4,4'-diaponeurosporenoate, i.e. the esterification of glucose at the C1'' position with the carboxyl group of 4,4'-diaponeurosporenic acid, to form glycosyl-4,4'-diaponeurosporenoate. This is a step in the biosynthesis of staphyloxanthin, an orange pigment present in most staphylococci strains.</text>
</comment>
<keyword evidence="6 11" id="KW-0472">Membrane</keyword>
<reference evidence="13 14" key="1">
    <citation type="submission" date="2018-05" db="EMBL/GenBank/DDBJ databases">
        <title>Paenibacillus flagellatus sp. nov., isolated from selenium mineral soil.</title>
        <authorList>
            <person name="Dai X."/>
        </authorList>
    </citation>
    <scope>NUCLEOTIDE SEQUENCE [LARGE SCALE GENOMIC DNA]</scope>
    <source>
        <strain evidence="13 14">DXL2</strain>
    </source>
</reference>
<evidence type="ECO:0000256" key="11">
    <source>
        <dbReference type="SAM" id="Phobius"/>
    </source>
</evidence>
<keyword evidence="4 13" id="KW-0808">Transferase</keyword>
<dbReference type="AlphaFoldDB" id="A0A2V5K510"/>
<dbReference type="GO" id="GO:0005886">
    <property type="term" value="C:plasma membrane"/>
    <property type="evidence" value="ECO:0007669"/>
    <property type="project" value="UniProtKB-SubCell"/>
</dbReference>
<evidence type="ECO:0000256" key="8">
    <source>
        <dbReference type="ARBA" id="ARBA00037904"/>
    </source>
</evidence>
<evidence type="ECO:0000256" key="6">
    <source>
        <dbReference type="ARBA" id="ARBA00023136"/>
    </source>
</evidence>